<evidence type="ECO:0000256" key="2">
    <source>
        <dbReference type="ARBA" id="ARBA00022555"/>
    </source>
</evidence>
<dbReference type="PATRIC" id="fig|1618986.3.peg.13"/>
<sequence>MLLPKKVKHRKWHRGRASGKRLASQKTSLAFGSYGLKALTESWVTSRQIEAARRAMTRHIKRGGKIWIRIFPDHPITSKGSEMPMGKGKGAVDHYMTPVRPGTIMFEIDGVPESVAREALKLAGHKLPLKAKVITAELVM</sequence>
<dbReference type="GO" id="GO:0005840">
    <property type="term" value="C:ribosome"/>
    <property type="evidence" value="ECO:0007669"/>
    <property type="project" value="UniProtKB-KW"/>
</dbReference>
<keyword evidence="4 6" id="KW-0687">Ribonucleoprotein</keyword>
<evidence type="ECO:0000256" key="4">
    <source>
        <dbReference type="ARBA" id="ARBA00023274"/>
    </source>
</evidence>
<dbReference type="InterPro" id="IPR016180">
    <property type="entry name" value="Ribosomal_uL16_dom"/>
</dbReference>
<dbReference type="CDD" id="cd01433">
    <property type="entry name" value="Ribosomal_L16_L10e"/>
    <property type="match status" value="1"/>
</dbReference>
<dbReference type="InterPro" id="IPR000114">
    <property type="entry name" value="Ribosomal_uL16_bact-type"/>
</dbReference>
<dbReference type="GO" id="GO:0006412">
    <property type="term" value="P:translation"/>
    <property type="evidence" value="ECO:0007669"/>
    <property type="project" value="UniProtKB-UniRule"/>
</dbReference>
<comment type="caution">
    <text evidence="9">The sequence shown here is derived from an EMBL/GenBank/DDBJ whole genome shotgun (WGS) entry which is preliminary data.</text>
</comment>
<dbReference type="Gene3D" id="3.90.1170.10">
    <property type="entry name" value="Ribosomal protein L10e/L16"/>
    <property type="match status" value="1"/>
</dbReference>
<evidence type="ECO:0000313" key="10">
    <source>
        <dbReference type="Proteomes" id="UP000033865"/>
    </source>
</evidence>
<organism evidence="9 10">
    <name type="scientific">Candidatus Uhrbacteria bacterium GW2011_GWC2_53_7</name>
    <dbReference type="NCBI Taxonomy" id="1618986"/>
    <lineage>
        <taxon>Bacteria</taxon>
        <taxon>Candidatus Uhriibacteriota</taxon>
    </lineage>
</organism>
<dbReference type="GO" id="GO:0019843">
    <property type="term" value="F:rRNA binding"/>
    <property type="evidence" value="ECO:0007669"/>
    <property type="project" value="UniProtKB-UniRule"/>
</dbReference>
<dbReference type="PROSITE" id="PS00586">
    <property type="entry name" value="RIBOSOMAL_L16_1"/>
    <property type="match status" value="1"/>
</dbReference>
<evidence type="ECO:0000256" key="5">
    <source>
        <dbReference type="ARBA" id="ARBA00035198"/>
    </source>
</evidence>
<dbReference type="FunFam" id="3.90.1170.10:FF:000001">
    <property type="entry name" value="50S ribosomal protein L16"/>
    <property type="match status" value="1"/>
</dbReference>
<comment type="similarity">
    <text evidence="1 6 7">Belongs to the universal ribosomal protein uL16 family.</text>
</comment>
<keyword evidence="3 6" id="KW-0689">Ribosomal protein</keyword>
<dbReference type="GO" id="GO:1990904">
    <property type="term" value="C:ribonucleoprotein complex"/>
    <property type="evidence" value="ECO:0007669"/>
    <property type="project" value="UniProtKB-KW"/>
</dbReference>
<accession>A0A0G2A870</accession>
<dbReference type="AlphaFoldDB" id="A0A0G2A870"/>
<protein>
    <recommendedName>
        <fullName evidence="5 6">Large ribosomal subunit protein uL16</fullName>
    </recommendedName>
</protein>
<dbReference type="Pfam" id="PF00252">
    <property type="entry name" value="Ribosomal_L16"/>
    <property type="match status" value="1"/>
</dbReference>
<comment type="subunit">
    <text evidence="6 8">Part of the 50S ribosomal subunit.</text>
</comment>
<evidence type="ECO:0000256" key="1">
    <source>
        <dbReference type="ARBA" id="ARBA00008931"/>
    </source>
</evidence>
<dbReference type="NCBIfam" id="TIGR01164">
    <property type="entry name" value="rplP_bact"/>
    <property type="match status" value="1"/>
</dbReference>
<dbReference type="SUPFAM" id="SSF54686">
    <property type="entry name" value="Ribosomal protein L16p/L10e"/>
    <property type="match status" value="1"/>
</dbReference>
<keyword evidence="2 6" id="KW-0820">tRNA-binding</keyword>
<evidence type="ECO:0000256" key="7">
    <source>
        <dbReference type="RuleBase" id="RU004413"/>
    </source>
</evidence>
<dbReference type="GO" id="GO:0003735">
    <property type="term" value="F:structural constituent of ribosome"/>
    <property type="evidence" value="ECO:0007669"/>
    <property type="project" value="InterPro"/>
</dbReference>
<comment type="function">
    <text evidence="6 8">Binds 23S rRNA and is also seen to make contacts with the A and possibly P site tRNAs.</text>
</comment>
<keyword evidence="6 8" id="KW-0699">rRNA-binding</keyword>
<evidence type="ECO:0000256" key="3">
    <source>
        <dbReference type="ARBA" id="ARBA00022980"/>
    </source>
</evidence>
<dbReference type="InterPro" id="IPR036920">
    <property type="entry name" value="Ribosomal_uL16_sf"/>
</dbReference>
<dbReference type="EMBL" id="LCRN01000001">
    <property type="protein sequence ID" value="KKW37107.1"/>
    <property type="molecule type" value="Genomic_DNA"/>
</dbReference>
<dbReference type="GO" id="GO:0000049">
    <property type="term" value="F:tRNA binding"/>
    <property type="evidence" value="ECO:0007669"/>
    <property type="project" value="UniProtKB-KW"/>
</dbReference>
<proteinExistence type="inferred from homology"/>
<evidence type="ECO:0000256" key="6">
    <source>
        <dbReference type="HAMAP-Rule" id="MF_01342"/>
    </source>
</evidence>
<evidence type="ECO:0000313" key="9">
    <source>
        <dbReference type="EMBL" id="KKW37107.1"/>
    </source>
</evidence>
<gene>
    <name evidence="6" type="primary">rplP</name>
    <name evidence="9" type="ORF">UY82_C0001G0012</name>
</gene>
<dbReference type="PANTHER" id="PTHR12220:SF13">
    <property type="entry name" value="LARGE RIBOSOMAL SUBUNIT PROTEIN UL16M"/>
    <property type="match status" value="1"/>
</dbReference>
<dbReference type="PANTHER" id="PTHR12220">
    <property type="entry name" value="50S/60S RIBOSOMAL PROTEIN L16"/>
    <property type="match status" value="1"/>
</dbReference>
<dbReference type="Proteomes" id="UP000033865">
    <property type="component" value="Unassembled WGS sequence"/>
</dbReference>
<name>A0A0G2A870_9BACT</name>
<dbReference type="PRINTS" id="PR00060">
    <property type="entry name" value="RIBOSOMALL16"/>
</dbReference>
<dbReference type="InterPro" id="IPR047873">
    <property type="entry name" value="Ribosomal_uL16"/>
</dbReference>
<keyword evidence="6 8" id="KW-0694">RNA-binding</keyword>
<reference evidence="9 10" key="1">
    <citation type="journal article" date="2015" name="Nature">
        <title>rRNA introns, odd ribosomes, and small enigmatic genomes across a large radiation of phyla.</title>
        <authorList>
            <person name="Brown C.T."/>
            <person name="Hug L.A."/>
            <person name="Thomas B.C."/>
            <person name="Sharon I."/>
            <person name="Castelle C.J."/>
            <person name="Singh A."/>
            <person name="Wilkins M.J."/>
            <person name="Williams K.H."/>
            <person name="Banfield J.F."/>
        </authorList>
    </citation>
    <scope>NUCLEOTIDE SEQUENCE [LARGE SCALE GENOMIC DNA]</scope>
</reference>
<dbReference type="HAMAP" id="MF_01342">
    <property type="entry name" value="Ribosomal_uL16"/>
    <property type="match status" value="1"/>
</dbReference>
<dbReference type="InterPro" id="IPR020798">
    <property type="entry name" value="Ribosomal_uL16_CS"/>
</dbReference>
<evidence type="ECO:0000256" key="8">
    <source>
        <dbReference type="RuleBase" id="RU004414"/>
    </source>
</evidence>